<keyword evidence="3" id="KW-1185">Reference proteome</keyword>
<protein>
    <submittedName>
        <fullName evidence="4">TNF_2 domain-containing protein</fullName>
    </submittedName>
</protein>
<sequence>AAIGPAHRWLTVSKNLKLNFCFCRCKTINYEQETSRSTRSQGNSQGIKMSGSYLYMNAGQAEVSLRAKNTHPSSNRQQSKKHRQDRARPRSVISQRFSQVYDMAVDHRPPCLQKGAVTPALWLVCQTILVALFAVCCVFLLNNRGLKDGRISASSAMSMEKKWIGLRLELQVQNKTSSIHTSKTANYQLKCAEAEEYSCFRMTDFFHLRHTDRGSEVLILLDGVYRINAALTLRLKLNGQSWISCIETVFGLYTHCTIFGTRYLRRGSVLTFSSLDSGQSISRLGHLTYFEIEMRQWQPV</sequence>
<name>A0A1I8IXE1_9PLAT</name>
<accession>A0A1I8IXE1</accession>
<evidence type="ECO:0000313" key="3">
    <source>
        <dbReference type="Proteomes" id="UP000095280"/>
    </source>
</evidence>
<feature type="region of interest" description="Disordered" evidence="1">
    <location>
        <begin position="67"/>
        <end position="90"/>
    </location>
</feature>
<keyword evidence="2" id="KW-1133">Transmembrane helix</keyword>
<dbReference type="AlphaFoldDB" id="A0A1I8IXE1"/>
<proteinExistence type="predicted"/>
<dbReference type="WBParaSite" id="maker-uti_cns_0018708-snap-gene-0.1-mRNA-1">
    <property type="protein sequence ID" value="maker-uti_cns_0018708-snap-gene-0.1-mRNA-1"/>
    <property type="gene ID" value="maker-uti_cns_0018708-snap-gene-0.1"/>
</dbReference>
<organism evidence="3 4">
    <name type="scientific">Macrostomum lignano</name>
    <dbReference type="NCBI Taxonomy" id="282301"/>
    <lineage>
        <taxon>Eukaryota</taxon>
        <taxon>Metazoa</taxon>
        <taxon>Spiralia</taxon>
        <taxon>Lophotrochozoa</taxon>
        <taxon>Platyhelminthes</taxon>
        <taxon>Rhabditophora</taxon>
        <taxon>Macrostomorpha</taxon>
        <taxon>Macrostomida</taxon>
        <taxon>Macrostomidae</taxon>
        <taxon>Macrostomum</taxon>
    </lineage>
</organism>
<feature type="transmembrane region" description="Helical" evidence="2">
    <location>
        <begin position="120"/>
        <end position="141"/>
    </location>
</feature>
<evidence type="ECO:0000256" key="2">
    <source>
        <dbReference type="SAM" id="Phobius"/>
    </source>
</evidence>
<evidence type="ECO:0000313" key="4">
    <source>
        <dbReference type="WBParaSite" id="maker-uti_cns_0018708-snap-gene-0.1-mRNA-1"/>
    </source>
</evidence>
<dbReference type="Proteomes" id="UP000095280">
    <property type="component" value="Unplaced"/>
</dbReference>
<keyword evidence="2" id="KW-0812">Transmembrane</keyword>
<evidence type="ECO:0000256" key="1">
    <source>
        <dbReference type="SAM" id="MobiDB-lite"/>
    </source>
</evidence>
<keyword evidence="2" id="KW-0472">Membrane</keyword>
<reference evidence="4" key="1">
    <citation type="submission" date="2016-11" db="UniProtKB">
        <authorList>
            <consortium name="WormBaseParasite"/>
        </authorList>
    </citation>
    <scope>IDENTIFICATION</scope>
</reference>